<protein>
    <recommendedName>
        <fullName evidence="8">Zn(2)-C6 fungal-type domain-containing protein</fullName>
    </recommendedName>
</protein>
<accession>A0A6A6W589</accession>
<dbReference type="PROSITE" id="PS00463">
    <property type="entry name" value="ZN2_CY6_FUNGAL_1"/>
    <property type="match status" value="1"/>
</dbReference>
<dbReference type="Pfam" id="PF04082">
    <property type="entry name" value="Fungal_trans"/>
    <property type="match status" value="1"/>
</dbReference>
<evidence type="ECO:0000256" key="3">
    <source>
        <dbReference type="ARBA" id="ARBA00023015"/>
    </source>
</evidence>
<dbReference type="PROSITE" id="PS50048">
    <property type="entry name" value="ZN2_CY6_FUNGAL_2"/>
    <property type="match status" value="1"/>
</dbReference>
<keyword evidence="5" id="KW-0804">Transcription</keyword>
<keyword evidence="4" id="KW-0238">DNA-binding</keyword>
<evidence type="ECO:0000256" key="6">
    <source>
        <dbReference type="ARBA" id="ARBA00023242"/>
    </source>
</evidence>
<evidence type="ECO:0000313" key="10">
    <source>
        <dbReference type="Proteomes" id="UP000799437"/>
    </source>
</evidence>
<dbReference type="PANTHER" id="PTHR31944">
    <property type="entry name" value="HEME-RESPONSIVE ZINC FINGER TRANSCRIPTION FACTOR HAP1"/>
    <property type="match status" value="1"/>
</dbReference>
<feature type="domain" description="Zn(2)-C6 fungal-type" evidence="8">
    <location>
        <begin position="34"/>
        <end position="66"/>
    </location>
</feature>
<dbReference type="InterPro" id="IPR036864">
    <property type="entry name" value="Zn2-C6_fun-type_DNA-bd_sf"/>
</dbReference>
<feature type="compositionally biased region" description="Polar residues" evidence="7">
    <location>
        <begin position="1"/>
        <end position="19"/>
    </location>
</feature>
<dbReference type="GO" id="GO:0005634">
    <property type="term" value="C:nucleus"/>
    <property type="evidence" value="ECO:0007669"/>
    <property type="project" value="TreeGrafter"/>
</dbReference>
<dbReference type="CDD" id="cd12148">
    <property type="entry name" value="fungal_TF_MHR"/>
    <property type="match status" value="1"/>
</dbReference>
<dbReference type="InterPro" id="IPR007219">
    <property type="entry name" value="XnlR_reg_dom"/>
</dbReference>
<evidence type="ECO:0000256" key="4">
    <source>
        <dbReference type="ARBA" id="ARBA00023125"/>
    </source>
</evidence>
<feature type="compositionally biased region" description="Polar residues" evidence="7">
    <location>
        <begin position="89"/>
        <end position="99"/>
    </location>
</feature>
<organism evidence="9 10">
    <name type="scientific">Pseudovirgaria hyperparasitica</name>
    <dbReference type="NCBI Taxonomy" id="470096"/>
    <lineage>
        <taxon>Eukaryota</taxon>
        <taxon>Fungi</taxon>
        <taxon>Dikarya</taxon>
        <taxon>Ascomycota</taxon>
        <taxon>Pezizomycotina</taxon>
        <taxon>Dothideomycetes</taxon>
        <taxon>Dothideomycetes incertae sedis</taxon>
        <taxon>Acrospermales</taxon>
        <taxon>Acrospermaceae</taxon>
        <taxon>Pseudovirgaria</taxon>
    </lineage>
</organism>
<dbReference type="OrthoDB" id="4236860at2759"/>
<feature type="compositionally biased region" description="Basic and acidic residues" evidence="7">
    <location>
        <begin position="77"/>
        <end position="88"/>
    </location>
</feature>
<dbReference type="PANTHER" id="PTHR31944:SF130">
    <property type="entry name" value="ZN(II)2CYS6 TRANSCRIPTION FACTO (EUROFUNG)"/>
    <property type="match status" value="1"/>
</dbReference>
<dbReference type="InterPro" id="IPR051430">
    <property type="entry name" value="Fungal_TF_Env_Response"/>
</dbReference>
<dbReference type="GO" id="GO:0000978">
    <property type="term" value="F:RNA polymerase II cis-regulatory region sequence-specific DNA binding"/>
    <property type="evidence" value="ECO:0007669"/>
    <property type="project" value="TreeGrafter"/>
</dbReference>
<dbReference type="AlphaFoldDB" id="A0A6A6W589"/>
<evidence type="ECO:0000259" key="8">
    <source>
        <dbReference type="PROSITE" id="PS50048"/>
    </source>
</evidence>
<evidence type="ECO:0000256" key="2">
    <source>
        <dbReference type="ARBA" id="ARBA00022833"/>
    </source>
</evidence>
<dbReference type="Proteomes" id="UP000799437">
    <property type="component" value="Unassembled WGS sequence"/>
</dbReference>
<dbReference type="GO" id="GO:0001228">
    <property type="term" value="F:DNA-binding transcription activator activity, RNA polymerase II-specific"/>
    <property type="evidence" value="ECO:0007669"/>
    <property type="project" value="TreeGrafter"/>
</dbReference>
<feature type="region of interest" description="Disordered" evidence="7">
    <location>
        <begin position="74"/>
        <end position="105"/>
    </location>
</feature>
<sequence>MSGQNPTVTPSSTTSQGHVSTEAEPQKRKRKALSCYDCKRRKLRCDRITPACGRCTASGKADSCRYDFQGLDEDDQEKQRDIDKRSTSPKDVSNDANDYQRSRRNNALADRVKYLETRLAELESRRLSRLEQPKSMLMSAAVNNGPENAVDLSVKEDAVALAETTFIRIRGFKSQFYGPTKAAAVVAHLPQLQQLMHSVFTWKSNGQVQSDFKNLRLQSKAEHRNPDVSHISDNLLDLLPPRSTVDEHVEAYIATFETTYRVLHVPSFRREYSEFWQSPSTHRRGFVAILLLLIAAVRPDCARAPFTYNYDSSVDRGESIIAIRASECWLEKQSHKHFTLTFLQVNCLLMIAKGVNQVKCKRAWQSSGSFLQFLMSAAFHRDPAEIDGKRLAPSGSLNRDVNRTIVGMSVFESEMRRRIWATAVEIELQASIERGMPSISNAYNFDTLAPLNVEDEDINEGTTVTPKPLSPDQFTSATYQHLAHASLKLRISLNACLNDPRTQLSYTSVLSYEREIQAHLTTLPDFTDPTRPGASISDTPGRALMANSLLRIQLLVFLLMIHSPFIHTSTNPSHTRYSVLATIRAATDIISLFHTLTSNSMFGLVLIRDDMFRAPMALAHAVLAAKLPADDLLITSLTLPASKAIAQALEILGACMVRVGSGAREAWVISAAKALVKTKAEPSKAEQFKG</sequence>
<dbReference type="Gene3D" id="4.10.240.10">
    <property type="entry name" value="Zn(2)-C6 fungal-type DNA-binding domain"/>
    <property type="match status" value="1"/>
</dbReference>
<keyword evidence="2" id="KW-0862">Zinc</keyword>
<name>A0A6A6W589_9PEZI</name>
<dbReference type="GeneID" id="54485303"/>
<feature type="region of interest" description="Disordered" evidence="7">
    <location>
        <begin position="1"/>
        <end position="33"/>
    </location>
</feature>
<dbReference type="Pfam" id="PF00172">
    <property type="entry name" value="Zn_clus"/>
    <property type="match status" value="1"/>
</dbReference>
<keyword evidence="10" id="KW-1185">Reference proteome</keyword>
<dbReference type="SMART" id="SM00066">
    <property type="entry name" value="GAL4"/>
    <property type="match status" value="1"/>
</dbReference>
<evidence type="ECO:0000256" key="7">
    <source>
        <dbReference type="SAM" id="MobiDB-lite"/>
    </source>
</evidence>
<keyword evidence="6" id="KW-0539">Nucleus</keyword>
<keyword evidence="1" id="KW-0479">Metal-binding</keyword>
<dbReference type="GO" id="GO:0006351">
    <property type="term" value="P:DNA-templated transcription"/>
    <property type="evidence" value="ECO:0007669"/>
    <property type="project" value="InterPro"/>
</dbReference>
<evidence type="ECO:0000256" key="1">
    <source>
        <dbReference type="ARBA" id="ARBA00022723"/>
    </source>
</evidence>
<evidence type="ECO:0000313" key="9">
    <source>
        <dbReference type="EMBL" id="KAF2757204.1"/>
    </source>
</evidence>
<dbReference type="GO" id="GO:0008270">
    <property type="term" value="F:zinc ion binding"/>
    <property type="evidence" value="ECO:0007669"/>
    <property type="project" value="InterPro"/>
</dbReference>
<gene>
    <name evidence="9" type="ORF">EJ05DRAFT_477420</name>
</gene>
<dbReference type="EMBL" id="ML996574">
    <property type="protein sequence ID" value="KAF2757204.1"/>
    <property type="molecule type" value="Genomic_DNA"/>
</dbReference>
<proteinExistence type="predicted"/>
<dbReference type="CDD" id="cd00067">
    <property type="entry name" value="GAL4"/>
    <property type="match status" value="1"/>
</dbReference>
<dbReference type="InterPro" id="IPR001138">
    <property type="entry name" value="Zn2Cys6_DnaBD"/>
</dbReference>
<keyword evidence="3" id="KW-0805">Transcription regulation</keyword>
<reference evidence="9" key="1">
    <citation type="journal article" date="2020" name="Stud. Mycol.">
        <title>101 Dothideomycetes genomes: a test case for predicting lifestyles and emergence of pathogens.</title>
        <authorList>
            <person name="Haridas S."/>
            <person name="Albert R."/>
            <person name="Binder M."/>
            <person name="Bloem J."/>
            <person name="Labutti K."/>
            <person name="Salamov A."/>
            <person name="Andreopoulos B."/>
            <person name="Baker S."/>
            <person name="Barry K."/>
            <person name="Bills G."/>
            <person name="Bluhm B."/>
            <person name="Cannon C."/>
            <person name="Castanera R."/>
            <person name="Culley D."/>
            <person name="Daum C."/>
            <person name="Ezra D."/>
            <person name="Gonzalez J."/>
            <person name="Henrissat B."/>
            <person name="Kuo A."/>
            <person name="Liang C."/>
            <person name="Lipzen A."/>
            <person name="Lutzoni F."/>
            <person name="Magnuson J."/>
            <person name="Mondo S."/>
            <person name="Nolan M."/>
            <person name="Ohm R."/>
            <person name="Pangilinan J."/>
            <person name="Park H.-J."/>
            <person name="Ramirez L."/>
            <person name="Alfaro M."/>
            <person name="Sun H."/>
            <person name="Tritt A."/>
            <person name="Yoshinaga Y."/>
            <person name="Zwiers L.-H."/>
            <person name="Turgeon B."/>
            <person name="Goodwin S."/>
            <person name="Spatafora J."/>
            <person name="Crous P."/>
            <person name="Grigoriev I."/>
        </authorList>
    </citation>
    <scope>NUCLEOTIDE SEQUENCE</scope>
    <source>
        <strain evidence="9">CBS 121739</strain>
    </source>
</reference>
<evidence type="ECO:0000256" key="5">
    <source>
        <dbReference type="ARBA" id="ARBA00023163"/>
    </source>
</evidence>
<dbReference type="SUPFAM" id="SSF57701">
    <property type="entry name" value="Zn2/Cys6 DNA-binding domain"/>
    <property type="match status" value="1"/>
</dbReference>
<dbReference type="RefSeq" id="XP_033599655.1">
    <property type="nucleotide sequence ID" value="XM_033744249.1"/>
</dbReference>